<keyword evidence="5" id="KW-1185">Reference proteome</keyword>
<dbReference type="AlphaFoldDB" id="A0A835CHF1"/>
<dbReference type="Gene3D" id="1.10.246.20">
    <property type="entry name" value="Coactivator CBP, KIX domain"/>
    <property type="match status" value="4"/>
</dbReference>
<dbReference type="PANTHER" id="PTHR33137">
    <property type="entry name" value="MEDIATOR OF RNA POLYMERASE II TRANSCRIPTION SUBUNIT 15A-RELATED"/>
    <property type="match status" value="1"/>
</dbReference>
<evidence type="ECO:0000259" key="3">
    <source>
        <dbReference type="Pfam" id="PF16987"/>
    </source>
</evidence>
<dbReference type="InterPro" id="IPR036529">
    <property type="entry name" value="KIX_dom_sf"/>
</dbReference>
<feature type="domain" description="Mediator complex subunit 15 KIX" evidence="3">
    <location>
        <begin position="454"/>
        <end position="524"/>
    </location>
</feature>
<dbReference type="GO" id="GO:0003713">
    <property type="term" value="F:transcription coactivator activity"/>
    <property type="evidence" value="ECO:0007669"/>
    <property type="project" value="InterPro"/>
</dbReference>
<dbReference type="GO" id="GO:0005634">
    <property type="term" value="C:nucleus"/>
    <property type="evidence" value="ECO:0007669"/>
    <property type="project" value="UniProtKB-SubCell"/>
</dbReference>
<protein>
    <submittedName>
        <fullName evidence="4">Mediator of RNA polymerase II transcription subunit 15a-like isoform X1</fullName>
    </submittedName>
</protein>
<organism evidence="4 5">
    <name type="scientific">Senna tora</name>
    <dbReference type="NCBI Taxonomy" id="362788"/>
    <lineage>
        <taxon>Eukaryota</taxon>
        <taxon>Viridiplantae</taxon>
        <taxon>Streptophyta</taxon>
        <taxon>Embryophyta</taxon>
        <taxon>Tracheophyta</taxon>
        <taxon>Spermatophyta</taxon>
        <taxon>Magnoliopsida</taxon>
        <taxon>eudicotyledons</taxon>
        <taxon>Gunneridae</taxon>
        <taxon>Pentapetalae</taxon>
        <taxon>rosids</taxon>
        <taxon>fabids</taxon>
        <taxon>Fabales</taxon>
        <taxon>Fabaceae</taxon>
        <taxon>Caesalpinioideae</taxon>
        <taxon>Cassia clade</taxon>
        <taxon>Senna</taxon>
    </lineage>
</organism>
<dbReference type="InterPro" id="IPR036546">
    <property type="entry name" value="MED15_KIX"/>
</dbReference>
<dbReference type="OrthoDB" id="1912459at2759"/>
<dbReference type="Proteomes" id="UP000634136">
    <property type="component" value="Unassembled WGS sequence"/>
</dbReference>
<dbReference type="Pfam" id="PF16987">
    <property type="entry name" value="KIX_2"/>
    <property type="match status" value="4"/>
</dbReference>
<comment type="subcellular location">
    <subcellularLocation>
        <location evidence="1">Nucleus</location>
    </subcellularLocation>
</comment>
<evidence type="ECO:0000256" key="1">
    <source>
        <dbReference type="ARBA" id="ARBA00004123"/>
    </source>
</evidence>
<name>A0A835CHF1_9FABA</name>
<dbReference type="EMBL" id="JAAIUW010000001">
    <property type="protein sequence ID" value="KAF7843221.1"/>
    <property type="molecule type" value="Genomic_DNA"/>
</dbReference>
<evidence type="ECO:0000256" key="2">
    <source>
        <dbReference type="ARBA" id="ARBA00023242"/>
    </source>
</evidence>
<accession>A0A835CHF1</accession>
<dbReference type="GO" id="GO:0031490">
    <property type="term" value="F:chromatin DNA binding"/>
    <property type="evidence" value="ECO:0007669"/>
    <property type="project" value="InterPro"/>
</dbReference>
<reference evidence="4" key="1">
    <citation type="submission" date="2020-09" db="EMBL/GenBank/DDBJ databases">
        <title>Genome-Enabled Discovery of Anthraquinone Biosynthesis in Senna tora.</title>
        <authorList>
            <person name="Kang S.-H."/>
            <person name="Pandey R.P."/>
            <person name="Lee C.-M."/>
            <person name="Sim J.-S."/>
            <person name="Jeong J.-T."/>
            <person name="Choi B.-S."/>
            <person name="Jung M."/>
            <person name="Ginzburg D."/>
            <person name="Zhao K."/>
            <person name="Won S.Y."/>
            <person name="Oh T.-J."/>
            <person name="Yu Y."/>
            <person name="Kim N.-H."/>
            <person name="Lee O.R."/>
            <person name="Lee T.-H."/>
            <person name="Bashyal P."/>
            <person name="Kim T.-S."/>
            <person name="Lee W.-H."/>
            <person name="Kawkins C."/>
            <person name="Kim C.-K."/>
            <person name="Kim J.S."/>
            <person name="Ahn B.O."/>
            <person name="Rhee S.Y."/>
            <person name="Sohng J.K."/>
        </authorList>
    </citation>
    <scope>NUCLEOTIDE SEQUENCE</scope>
    <source>
        <tissue evidence="4">Leaf</tissue>
    </source>
</reference>
<feature type="domain" description="Mediator complex subunit 15 KIX" evidence="3">
    <location>
        <begin position="92"/>
        <end position="145"/>
    </location>
</feature>
<keyword evidence="2" id="KW-0539">Nucleus</keyword>
<feature type="domain" description="Mediator complex subunit 15 KIX" evidence="3">
    <location>
        <begin position="380"/>
        <end position="452"/>
    </location>
</feature>
<dbReference type="PANTHER" id="PTHR33137:SF4">
    <property type="entry name" value="MEDIATOR OF RNA POLYMERASE II TRANSCRIPTION SUBUNIT 15A-RELATED"/>
    <property type="match status" value="1"/>
</dbReference>
<gene>
    <name evidence="4" type="ORF">G2W53_000126</name>
</gene>
<dbReference type="InterPro" id="IPR044661">
    <property type="entry name" value="MED15a/b/c-like"/>
</dbReference>
<proteinExistence type="predicted"/>
<evidence type="ECO:0000313" key="5">
    <source>
        <dbReference type="Proteomes" id="UP000634136"/>
    </source>
</evidence>
<sequence>MDAADWRDQLQPGFRQRQVNEIMSALKTHHPFADEDKLVEIEKVSQSFEHKAFAGATSKADYLQRMFLILLSIEDNLGKQSFYDFILLKDKLQRYISGPDGLEEIRRSAERLEDNIYTMATSRSDYLQKLYLNLKMLSVETRNQILAKYVASNPGSNSNGPSSTASIAISINHDHKLLLLPGKLCASTSRFVKHLLLKESECTEILIFDLQSFGTSTDLDSVGAETLWMQLIGELNWNLIFDKEDSTCCRTTNLLMHHLSGDEDEYLEIIKNCLSFEHKTYAEATSLVDYKKKISSMAISLERKSQNIKVNFIPSDLLISSIKLLDISLSVKPLNPSMVLDLKCGIYSNSDGESSNSKVGLMSLGLWLSTQRCRDLMDTVDWRTQLEPDDRKISIDGLMNKLLLHHHEGEEEEYLEILTSCLSFERKTFAGATSLKDYLEKTSSMMDSLERKYNWRPELEPVDREKTVAKIMDTFKIHSPVSGQENLDELRKIAETFENKVYTTAMNQSHYIGTISMKLMHWKLKAEMLHSRRASTSNPGRTSNG</sequence>
<comment type="caution">
    <text evidence="4">The sequence shown here is derived from an EMBL/GenBank/DDBJ whole genome shotgun (WGS) entry which is preliminary data.</text>
</comment>
<evidence type="ECO:0000313" key="4">
    <source>
        <dbReference type="EMBL" id="KAF7843221.1"/>
    </source>
</evidence>
<feature type="domain" description="Mediator complex subunit 15 KIX" evidence="3">
    <location>
        <begin position="4"/>
        <end position="76"/>
    </location>
</feature>